<evidence type="ECO:0000313" key="1">
    <source>
        <dbReference type="EMBL" id="GIO70481.1"/>
    </source>
</evidence>
<sequence>MISVRLWPTSVNTILDASSQVIYKLKGPTREREYEPITDYQSFNLNFESTAH</sequence>
<comment type="caution">
    <text evidence="1">The sequence shown here is derived from an EMBL/GenBank/DDBJ whole genome shotgun (WGS) entry which is preliminary data.</text>
</comment>
<keyword evidence="2" id="KW-1185">Reference proteome</keyword>
<name>A0ABQ4M4P9_9BACL</name>
<organism evidence="1 2">
    <name type="scientific">Paenibacillus cookii</name>
    <dbReference type="NCBI Taxonomy" id="157839"/>
    <lineage>
        <taxon>Bacteria</taxon>
        <taxon>Bacillati</taxon>
        <taxon>Bacillota</taxon>
        <taxon>Bacilli</taxon>
        <taxon>Bacillales</taxon>
        <taxon>Paenibacillaceae</taxon>
        <taxon>Paenibacillus</taxon>
    </lineage>
</organism>
<dbReference type="EMBL" id="BORW01000096">
    <property type="protein sequence ID" value="GIO70481.1"/>
    <property type="molecule type" value="Genomic_DNA"/>
</dbReference>
<dbReference type="Proteomes" id="UP000680638">
    <property type="component" value="Unassembled WGS sequence"/>
</dbReference>
<evidence type="ECO:0000313" key="2">
    <source>
        <dbReference type="Proteomes" id="UP000680638"/>
    </source>
</evidence>
<proteinExistence type="predicted"/>
<protein>
    <submittedName>
        <fullName evidence="1">Uncharacterized protein</fullName>
    </submittedName>
</protein>
<reference evidence="1 2" key="1">
    <citation type="submission" date="2021-03" db="EMBL/GenBank/DDBJ databases">
        <title>Antimicrobial resistance genes in bacteria isolated from Japanese honey, and their potential for conferring macrolide and lincosamide resistance in the American foulbrood pathogen Paenibacillus larvae.</title>
        <authorList>
            <person name="Okamoto M."/>
            <person name="Kumagai M."/>
            <person name="Kanamori H."/>
            <person name="Takamatsu D."/>
        </authorList>
    </citation>
    <scope>NUCLEOTIDE SEQUENCE [LARGE SCALE GENOMIC DNA]</scope>
    <source>
        <strain evidence="1 2">J21TS3</strain>
    </source>
</reference>
<gene>
    <name evidence="1" type="ORF">J21TS3_53020</name>
</gene>
<accession>A0ABQ4M4P9</accession>